<dbReference type="EMBL" id="KI632305">
    <property type="protein sequence ID" value="EYU19134.1"/>
    <property type="molecule type" value="Genomic_DNA"/>
</dbReference>
<organism evidence="1 2">
    <name type="scientific">Erythranthe guttata</name>
    <name type="common">Yellow monkey flower</name>
    <name type="synonym">Mimulus guttatus</name>
    <dbReference type="NCBI Taxonomy" id="4155"/>
    <lineage>
        <taxon>Eukaryota</taxon>
        <taxon>Viridiplantae</taxon>
        <taxon>Streptophyta</taxon>
        <taxon>Embryophyta</taxon>
        <taxon>Tracheophyta</taxon>
        <taxon>Spermatophyta</taxon>
        <taxon>Magnoliopsida</taxon>
        <taxon>eudicotyledons</taxon>
        <taxon>Gunneridae</taxon>
        <taxon>Pentapetalae</taxon>
        <taxon>asterids</taxon>
        <taxon>lamiids</taxon>
        <taxon>Lamiales</taxon>
        <taxon>Phrymaceae</taxon>
        <taxon>Erythranthe</taxon>
    </lineage>
</organism>
<proteinExistence type="predicted"/>
<keyword evidence="2" id="KW-1185">Reference proteome</keyword>
<dbReference type="Gene3D" id="3.40.50.300">
    <property type="entry name" value="P-loop containing nucleotide triphosphate hydrolases"/>
    <property type="match status" value="1"/>
</dbReference>
<protein>
    <recommendedName>
        <fullName evidence="3">ABC transporter domain-containing protein</fullName>
    </recommendedName>
</protein>
<dbReference type="InterPro" id="IPR027417">
    <property type="entry name" value="P-loop_NTPase"/>
</dbReference>
<name>A0A022PUD3_ERYGU</name>
<dbReference type="Proteomes" id="UP000030748">
    <property type="component" value="Unassembled WGS sequence"/>
</dbReference>
<evidence type="ECO:0000313" key="2">
    <source>
        <dbReference type="Proteomes" id="UP000030748"/>
    </source>
</evidence>
<dbReference type="SUPFAM" id="SSF52540">
    <property type="entry name" value="P-loop containing nucleoside triphosphate hydrolases"/>
    <property type="match status" value="1"/>
</dbReference>
<accession>A0A022PUD3</accession>
<dbReference type="STRING" id="4155.A0A022PUD3"/>
<gene>
    <name evidence="1" type="ORF">MIMGU_mgv1a014294mg</name>
</gene>
<dbReference type="AlphaFoldDB" id="A0A022PUD3"/>
<sequence>MLTIAHRLNTIIDSDQILVLDSGQVLEYDTPEGLLEREESAFSKMVQSTGPANAEYLRGLVVRKDSEKKNMFEKRGVSFNGETRWLLSSRWNAATQYALGLNLASSVKDLEVFGSEDENNVINKTKDAIVVLQDVLTGKHDRVIEETLDQFDVPRYGWWSAFYRVVEGLAEMSRLGRNGYQQLENGSEDDREFG</sequence>
<evidence type="ECO:0000313" key="1">
    <source>
        <dbReference type="EMBL" id="EYU19134.1"/>
    </source>
</evidence>
<reference evidence="1 2" key="1">
    <citation type="journal article" date="2013" name="Proc. Natl. Acad. Sci. U.S.A.">
        <title>Fine-scale variation in meiotic recombination in Mimulus inferred from population shotgun sequencing.</title>
        <authorList>
            <person name="Hellsten U."/>
            <person name="Wright K.M."/>
            <person name="Jenkins J."/>
            <person name="Shu S."/>
            <person name="Yuan Y."/>
            <person name="Wessler S.R."/>
            <person name="Schmutz J."/>
            <person name="Willis J.H."/>
            <person name="Rokhsar D.S."/>
        </authorList>
    </citation>
    <scope>NUCLEOTIDE SEQUENCE [LARGE SCALE GENOMIC DNA]</scope>
    <source>
        <strain evidence="2">cv. DUN x IM62</strain>
    </source>
</reference>
<evidence type="ECO:0008006" key="3">
    <source>
        <dbReference type="Google" id="ProtNLM"/>
    </source>
</evidence>